<sequence>MTVLADRSPEPVRLTSAQRVLSILGVFDTENVALTLSEISRRTGLTLSTTHRLVNELRCWGALSRHSDGKYSIGLRILELGTLAPQGGQLREIALPYLHDLQHATRANVHLAVPDGHDVIYVESLRARDTVPVPSRLGGRWPMHATGTGLVLLAYSPQEFQEEVFASDLRKYTEKTLTDPDELRHFLAEVRKSGVAIVENQLTYDVMAVAVPIRGPRDRVVAALGITVKTGSTSPHSLVPALAATSRSISRALGAPSAGADPSMPRPQQHHWPVREAKRDSRRTVVPRRRPPR</sequence>
<dbReference type="InterPro" id="IPR029016">
    <property type="entry name" value="GAF-like_dom_sf"/>
</dbReference>
<dbReference type="Gene3D" id="1.10.10.10">
    <property type="entry name" value="Winged helix-like DNA-binding domain superfamily/Winged helix DNA-binding domain"/>
    <property type="match status" value="1"/>
</dbReference>
<keyword evidence="2" id="KW-0238">DNA-binding</keyword>
<dbReference type="GO" id="GO:0003677">
    <property type="term" value="F:DNA binding"/>
    <property type="evidence" value="ECO:0007669"/>
    <property type="project" value="UniProtKB-KW"/>
</dbReference>
<dbReference type="Gene3D" id="3.30.450.40">
    <property type="match status" value="1"/>
</dbReference>
<evidence type="ECO:0000256" key="1">
    <source>
        <dbReference type="ARBA" id="ARBA00023015"/>
    </source>
</evidence>
<dbReference type="PROSITE" id="PS51078">
    <property type="entry name" value="ICLR_ED"/>
    <property type="match status" value="1"/>
</dbReference>
<dbReference type="Pfam" id="PF01614">
    <property type="entry name" value="IclR_C"/>
    <property type="match status" value="1"/>
</dbReference>
<dbReference type="EMBL" id="VFPQ01000001">
    <property type="protein sequence ID" value="TQM76724.1"/>
    <property type="molecule type" value="Genomic_DNA"/>
</dbReference>
<dbReference type="SUPFAM" id="SSF55781">
    <property type="entry name" value="GAF domain-like"/>
    <property type="match status" value="1"/>
</dbReference>
<dbReference type="PANTHER" id="PTHR30136">
    <property type="entry name" value="HELIX-TURN-HELIX TRANSCRIPTIONAL REGULATOR, ICLR FAMILY"/>
    <property type="match status" value="1"/>
</dbReference>
<evidence type="ECO:0000313" key="7">
    <source>
        <dbReference type="EMBL" id="TQM76724.1"/>
    </source>
</evidence>
<evidence type="ECO:0000256" key="4">
    <source>
        <dbReference type="SAM" id="MobiDB-lite"/>
    </source>
</evidence>
<feature type="domain" description="IclR-ED" evidence="6">
    <location>
        <begin position="76"/>
        <end position="255"/>
    </location>
</feature>
<dbReference type="InterPro" id="IPR036388">
    <property type="entry name" value="WH-like_DNA-bd_sf"/>
</dbReference>
<dbReference type="Pfam" id="PF09339">
    <property type="entry name" value="HTH_IclR"/>
    <property type="match status" value="1"/>
</dbReference>
<keyword evidence="1" id="KW-0805">Transcription regulation</keyword>
<dbReference type="InterPro" id="IPR036390">
    <property type="entry name" value="WH_DNA-bd_sf"/>
</dbReference>
<dbReference type="SUPFAM" id="SSF46785">
    <property type="entry name" value="Winged helix' DNA-binding domain"/>
    <property type="match status" value="1"/>
</dbReference>
<name>A0A543J1M1_9ACTN</name>
<organism evidence="7 8">
    <name type="scientific">Thermopolyspora flexuosa</name>
    <dbReference type="NCBI Taxonomy" id="103836"/>
    <lineage>
        <taxon>Bacteria</taxon>
        <taxon>Bacillati</taxon>
        <taxon>Actinomycetota</taxon>
        <taxon>Actinomycetes</taxon>
        <taxon>Streptosporangiales</taxon>
        <taxon>Streptosporangiaceae</taxon>
        <taxon>Thermopolyspora</taxon>
    </lineage>
</organism>
<keyword evidence="8" id="KW-1185">Reference proteome</keyword>
<dbReference type="AlphaFoldDB" id="A0A543J1M1"/>
<dbReference type="SMART" id="SM00346">
    <property type="entry name" value="HTH_ICLR"/>
    <property type="match status" value="1"/>
</dbReference>
<dbReference type="Proteomes" id="UP000319213">
    <property type="component" value="Unassembled WGS sequence"/>
</dbReference>
<evidence type="ECO:0000313" key="8">
    <source>
        <dbReference type="Proteomes" id="UP000319213"/>
    </source>
</evidence>
<evidence type="ECO:0000256" key="3">
    <source>
        <dbReference type="ARBA" id="ARBA00023163"/>
    </source>
</evidence>
<dbReference type="InterPro" id="IPR005471">
    <property type="entry name" value="Tscrpt_reg_IclR_N"/>
</dbReference>
<gene>
    <name evidence="7" type="ORF">FHX40_3470</name>
</gene>
<dbReference type="PROSITE" id="PS51077">
    <property type="entry name" value="HTH_ICLR"/>
    <property type="match status" value="1"/>
</dbReference>
<evidence type="ECO:0000259" key="6">
    <source>
        <dbReference type="PROSITE" id="PS51078"/>
    </source>
</evidence>
<feature type="domain" description="HTH iclR-type" evidence="5">
    <location>
        <begin position="14"/>
        <end position="75"/>
    </location>
</feature>
<dbReference type="InterPro" id="IPR050707">
    <property type="entry name" value="HTH_MetabolicPath_Reg"/>
</dbReference>
<feature type="region of interest" description="Disordered" evidence="4">
    <location>
        <begin position="252"/>
        <end position="293"/>
    </location>
</feature>
<comment type="caution">
    <text evidence="7">The sequence shown here is derived from an EMBL/GenBank/DDBJ whole genome shotgun (WGS) entry which is preliminary data.</text>
</comment>
<reference evidence="7 8" key="1">
    <citation type="submission" date="2019-06" db="EMBL/GenBank/DDBJ databases">
        <title>Sequencing the genomes of 1000 actinobacteria strains.</title>
        <authorList>
            <person name="Klenk H.-P."/>
        </authorList>
    </citation>
    <scope>NUCLEOTIDE SEQUENCE [LARGE SCALE GENOMIC DNA]</scope>
    <source>
        <strain evidence="7 8">DSM 43186</strain>
    </source>
</reference>
<dbReference type="InterPro" id="IPR014757">
    <property type="entry name" value="Tscrpt_reg_IclR_C"/>
</dbReference>
<dbReference type="PANTHER" id="PTHR30136:SF24">
    <property type="entry name" value="HTH-TYPE TRANSCRIPTIONAL REPRESSOR ALLR"/>
    <property type="match status" value="1"/>
</dbReference>
<feature type="compositionally biased region" description="Basic and acidic residues" evidence="4">
    <location>
        <begin position="273"/>
        <end position="283"/>
    </location>
</feature>
<evidence type="ECO:0000256" key="2">
    <source>
        <dbReference type="ARBA" id="ARBA00023125"/>
    </source>
</evidence>
<evidence type="ECO:0000259" key="5">
    <source>
        <dbReference type="PROSITE" id="PS51077"/>
    </source>
</evidence>
<accession>A0A543J1M1</accession>
<dbReference type="GO" id="GO:0045892">
    <property type="term" value="P:negative regulation of DNA-templated transcription"/>
    <property type="evidence" value="ECO:0007669"/>
    <property type="project" value="TreeGrafter"/>
</dbReference>
<dbReference type="GO" id="GO:0003700">
    <property type="term" value="F:DNA-binding transcription factor activity"/>
    <property type="evidence" value="ECO:0007669"/>
    <property type="project" value="TreeGrafter"/>
</dbReference>
<keyword evidence="3" id="KW-0804">Transcription</keyword>
<protein>
    <submittedName>
        <fullName evidence="7">IclR family transcriptional regulator</fullName>
    </submittedName>
</protein>
<proteinExistence type="predicted"/>